<evidence type="ECO:0000313" key="8">
    <source>
        <dbReference type="Proteomes" id="UP000036513"/>
    </source>
</evidence>
<evidence type="ECO:0000256" key="4">
    <source>
        <dbReference type="ARBA" id="ARBA00022807"/>
    </source>
</evidence>
<keyword evidence="8" id="KW-1185">Reference proteome</keyword>
<keyword evidence="2" id="KW-0645">Protease</keyword>
<organism evidence="7 8">
    <name type="scientific">Mycolicibacterium chlorophenolicum</name>
    <dbReference type="NCBI Taxonomy" id="37916"/>
    <lineage>
        <taxon>Bacteria</taxon>
        <taxon>Bacillati</taxon>
        <taxon>Actinomycetota</taxon>
        <taxon>Actinomycetes</taxon>
        <taxon>Mycobacteriales</taxon>
        <taxon>Mycobacteriaceae</taxon>
        <taxon>Mycolicibacterium</taxon>
    </lineage>
</organism>
<dbReference type="EC" id="3.4.-.-" evidence="7"/>
<sequence length="353" mass="34495">MTEGNVTLNPAEAAGVFGGTAEKLGGLNGAPLPADGGVRSGFSAATGTMSTDFGQNVSKGAAQSGTGAQASSAMGDTDEASGNRVRGGPDAQDPLKGGGRGGTGDALRGAGAPRLTAADLAKAGASPYQSSMPMNQTASSILPSLTQAAQSIPSALSSPLQGLQGLSGLTAPFQQMLSGPGGNQVLDNMLAKANASNGFDGGPASLALGSASGADGAKLNAIAKQVLGIPYAWGGGSMTGPTQGISDGGGPADRAGDYRKVGFDCSGLSRFVTGQMFGVEIPRTSEAQFAAGVPVGGSQARPGDLVFPASAGRPPGHVQVYLGGGQVLEAPSSGQTVKVSALSSGAEFRRFHS</sequence>
<evidence type="ECO:0000256" key="5">
    <source>
        <dbReference type="SAM" id="MobiDB-lite"/>
    </source>
</evidence>
<gene>
    <name evidence="7" type="primary">ripA_2</name>
    <name evidence="7" type="ORF">MCHLDSM_01152</name>
</gene>
<dbReference type="InterPro" id="IPR051794">
    <property type="entry name" value="PG_Endopeptidase_C40"/>
</dbReference>
<reference evidence="7 8" key="1">
    <citation type="journal article" date="2015" name="Genome Biol. Evol.">
        <title>Characterization of Three Mycobacterium spp. with Potential Use in Bioremediation by Genome Sequencing and Comparative Genomics.</title>
        <authorList>
            <person name="Das S."/>
            <person name="Pettersson B.M."/>
            <person name="Behra P.R."/>
            <person name="Ramesh M."/>
            <person name="Dasgupta S."/>
            <person name="Bhattacharya A."/>
            <person name="Kirsebom L.A."/>
        </authorList>
    </citation>
    <scope>NUCLEOTIDE SEQUENCE [LARGE SCALE GENOMIC DNA]</scope>
    <source>
        <strain evidence="7 8">DSM 43826</strain>
    </source>
</reference>
<proteinExistence type="inferred from homology"/>
<feature type="domain" description="NlpC/P60" evidence="6">
    <location>
        <begin position="212"/>
        <end position="353"/>
    </location>
</feature>
<dbReference type="RefSeq" id="WP_048469123.1">
    <property type="nucleotide sequence ID" value="NZ_JYNL01000009.1"/>
</dbReference>
<dbReference type="PATRIC" id="fig|37916.4.peg.1032"/>
<accession>A0A0J6WIW7</accession>
<protein>
    <submittedName>
        <fullName evidence="7">Peptidoglycan endopeptidase RipA</fullName>
        <ecNumber evidence="7">3.4.-.-</ecNumber>
    </submittedName>
</protein>
<evidence type="ECO:0000313" key="7">
    <source>
        <dbReference type="EMBL" id="KMO82529.1"/>
    </source>
</evidence>
<dbReference type="Proteomes" id="UP000036513">
    <property type="component" value="Unassembled WGS sequence"/>
</dbReference>
<evidence type="ECO:0000256" key="1">
    <source>
        <dbReference type="ARBA" id="ARBA00007074"/>
    </source>
</evidence>
<dbReference type="InterPro" id="IPR038765">
    <property type="entry name" value="Papain-like_cys_pep_sf"/>
</dbReference>
<dbReference type="SMR" id="A0A0J6WIW7"/>
<dbReference type="PROSITE" id="PS51935">
    <property type="entry name" value="NLPC_P60"/>
    <property type="match status" value="1"/>
</dbReference>
<dbReference type="InterPro" id="IPR000064">
    <property type="entry name" value="NLP_P60_dom"/>
</dbReference>
<dbReference type="GO" id="GO:0008234">
    <property type="term" value="F:cysteine-type peptidase activity"/>
    <property type="evidence" value="ECO:0007669"/>
    <property type="project" value="UniProtKB-KW"/>
</dbReference>
<dbReference type="PANTHER" id="PTHR47359">
    <property type="entry name" value="PEPTIDOGLYCAN DL-ENDOPEPTIDASE CWLO"/>
    <property type="match status" value="1"/>
</dbReference>
<dbReference type="EMBL" id="JYNL01000009">
    <property type="protein sequence ID" value="KMO82529.1"/>
    <property type="molecule type" value="Genomic_DNA"/>
</dbReference>
<feature type="compositionally biased region" description="Low complexity" evidence="5">
    <location>
        <begin position="60"/>
        <end position="73"/>
    </location>
</feature>
<dbReference type="STRING" id="37916.MCHLDSM_01152"/>
<dbReference type="Pfam" id="PF00877">
    <property type="entry name" value="NLPC_P60"/>
    <property type="match status" value="1"/>
</dbReference>
<evidence type="ECO:0000256" key="2">
    <source>
        <dbReference type="ARBA" id="ARBA00022670"/>
    </source>
</evidence>
<comment type="similarity">
    <text evidence="1">Belongs to the peptidase C40 family.</text>
</comment>
<dbReference type="Gene3D" id="3.90.1720.10">
    <property type="entry name" value="endopeptidase domain like (from Nostoc punctiforme)"/>
    <property type="match status" value="1"/>
</dbReference>
<evidence type="ECO:0000256" key="3">
    <source>
        <dbReference type="ARBA" id="ARBA00022801"/>
    </source>
</evidence>
<dbReference type="SUPFAM" id="SSF54001">
    <property type="entry name" value="Cysteine proteinases"/>
    <property type="match status" value="1"/>
</dbReference>
<evidence type="ECO:0000259" key="6">
    <source>
        <dbReference type="PROSITE" id="PS51935"/>
    </source>
</evidence>
<name>A0A0J6WIW7_9MYCO</name>
<feature type="region of interest" description="Disordered" evidence="5">
    <location>
        <begin position="55"/>
        <end position="110"/>
    </location>
</feature>
<dbReference type="GO" id="GO:0006508">
    <property type="term" value="P:proteolysis"/>
    <property type="evidence" value="ECO:0007669"/>
    <property type="project" value="UniProtKB-KW"/>
</dbReference>
<dbReference type="PANTHER" id="PTHR47359:SF3">
    <property type="entry name" value="NLP_P60 DOMAIN-CONTAINING PROTEIN-RELATED"/>
    <property type="match status" value="1"/>
</dbReference>
<dbReference type="AlphaFoldDB" id="A0A0J6WIW7"/>
<keyword evidence="3 7" id="KW-0378">Hydrolase</keyword>
<comment type="caution">
    <text evidence="7">The sequence shown here is derived from an EMBL/GenBank/DDBJ whole genome shotgun (WGS) entry which is preliminary data.</text>
</comment>
<keyword evidence="4" id="KW-0788">Thiol protease</keyword>